<organism evidence="2 3">
    <name type="scientific">Phocaeicola sartorii</name>
    <dbReference type="NCBI Taxonomy" id="671267"/>
    <lineage>
        <taxon>Bacteria</taxon>
        <taxon>Pseudomonadati</taxon>
        <taxon>Bacteroidota</taxon>
        <taxon>Bacteroidia</taxon>
        <taxon>Bacteroidales</taxon>
        <taxon>Bacteroidaceae</taxon>
        <taxon>Phocaeicola</taxon>
    </lineage>
</organism>
<proteinExistence type="predicted"/>
<protein>
    <submittedName>
        <fullName evidence="2">DUF4221 domain-containing protein</fullName>
    </submittedName>
</protein>
<comment type="caution">
    <text evidence="2">The sequence shown here is derived from an EMBL/GenBank/DDBJ whole genome shotgun (WGS) entry which is preliminary data.</text>
</comment>
<dbReference type="Proteomes" id="UP000310760">
    <property type="component" value="Unassembled WGS sequence"/>
</dbReference>
<feature type="chain" id="PRO_5020362791" evidence="1">
    <location>
        <begin position="23"/>
        <end position="390"/>
    </location>
</feature>
<evidence type="ECO:0000256" key="1">
    <source>
        <dbReference type="SAM" id="SignalP"/>
    </source>
</evidence>
<dbReference type="PROSITE" id="PS51257">
    <property type="entry name" value="PROKAR_LIPOPROTEIN"/>
    <property type="match status" value="1"/>
</dbReference>
<dbReference type="EMBL" id="SRYJ01000027">
    <property type="protein sequence ID" value="TGY69508.1"/>
    <property type="molecule type" value="Genomic_DNA"/>
</dbReference>
<sequence>MIRILCCFWVAITLFCSCSHNGRNYSFLLHPVDSFLTYALDSDVKMPLFIRTCTSSDGKEYLYFQNSYLPELLIYDVHNGSLVNKNVFEVEGSNAVKGGFLNGFMMSDCEHIYIAGLADCNLYETDTTGYIKKRMNYAVTSDGYKLVGCFKENGTFQFLNGKLYLTQSLNWQLGEEVMEKSSLLCCIDTLSGNTTSLPIAFPAIDEHLVRDAASSLASEYKCCFDGHRFVYSFAYMDDLLVVDPIACSVEYKQGKSQYVDNIQCPSYQGGDDQVMQRQICESPSYGNILYDSDNEIYYRIVYIPQEVEAGVEALTLLRSGRKQFSIQIFDKQLTMIGEHVFPPYTYNSRLCFVTKGKLYISTNHVMNPDYSDDVLSFQMFELVDKAGGIR</sequence>
<dbReference type="AlphaFoldDB" id="A0A4S2FKQ0"/>
<name>A0A4S2FKQ0_9BACT</name>
<evidence type="ECO:0000313" key="2">
    <source>
        <dbReference type="EMBL" id="TGY69508.1"/>
    </source>
</evidence>
<evidence type="ECO:0000313" key="3">
    <source>
        <dbReference type="Proteomes" id="UP000310760"/>
    </source>
</evidence>
<keyword evidence="1" id="KW-0732">Signal</keyword>
<accession>A0A4S2FKQ0</accession>
<feature type="signal peptide" evidence="1">
    <location>
        <begin position="1"/>
        <end position="22"/>
    </location>
</feature>
<dbReference type="Pfam" id="PF13970">
    <property type="entry name" value="DUF4221"/>
    <property type="match status" value="1"/>
</dbReference>
<dbReference type="RefSeq" id="WP_128824841.1">
    <property type="nucleotide sequence ID" value="NZ_CAOOJZ010000026.1"/>
</dbReference>
<dbReference type="InterPro" id="IPR025316">
    <property type="entry name" value="DUF4221"/>
</dbReference>
<gene>
    <name evidence="2" type="ORF">E5339_12530</name>
</gene>
<reference evidence="2 3" key="1">
    <citation type="submission" date="2019-04" db="EMBL/GenBank/DDBJ databases">
        <title>Microbes associate with the intestines of laboratory mice.</title>
        <authorList>
            <person name="Navarre W."/>
            <person name="Wong E."/>
            <person name="Huang K."/>
            <person name="Tropini C."/>
            <person name="Ng K."/>
            <person name="Yu B."/>
        </authorList>
    </citation>
    <scope>NUCLEOTIDE SEQUENCE [LARGE SCALE GENOMIC DNA]</scope>
    <source>
        <strain evidence="2 3">NM22_B1</strain>
    </source>
</reference>